<sequence length="181" mass="19967">MSLTAAFLSNYTPDDTPTASANTIEELQRILLPSLDFPYFGTDSASGLQMHVIIHWRSSHLTLTLDALSTHPLHSETSKDYKQLGATFYFNYAASVLNSFGLQNALERAPVDSGRFFARAHLSAIACAVLVGDHPGPSASYAVLRLLQFVQPEFQAFFEDEQKALSLVKDVAESWNTLQQV</sequence>
<evidence type="ECO:0000313" key="1">
    <source>
        <dbReference type="EMBL" id="KAF5357848.1"/>
    </source>
</evidence>
<comment type="caution">
    <text evidence="1">The sequence shown here is derived from an EMBL/GenBank/DDBJ whole genome shotgun (WGS) entry which is preliminary data.</text>
</comment>
<name>A0A8H5LI28_9AGAR</name>
<dbReference type="EMBL" id="JAACJO010000005">
    <property type="protein sequence ID" value="KAF5357848.1"/>
    <property type="molecule type" value="Genomic_DNA"/>
</dbReference>
<keyword evidence="2" id="KW-1185">Reference proteome</keyword>
<evidence type="ECO:0000313" key="2">
    <source>
        <dbReference type="Proteomes" id="UP000559027"/>
    </source>
</evidence>
<organism evidence="1 2">
    <name type="scientific">Leucocoprinus leucothites</name>
    <dbReference type="NCBI Taxonomy" id="201217"/>
    <lineage>
        <taxon>Eukaryota</taxon>
        <taxon>Fungi</taxon>
        <taxon>Dikarya</taxon>
        <taxon>Basidiomycota</taxon>
        <taxon>Agaricomycotina</taxon>
        <taxon>Agaricomycetes</taxon>
        <taxon>Agaricomycetidae</taxon>
        <taxon>Agaricales</taxon>
        <taxon>Agaricineae</taxon>
        <taxon>Agaricaceae</taxon>
        <taxon>Leucocoprinus</taxon>
    </lineage>
</organism>
<gene>
    <name evidence="1" type="ORF">D9756_001248</name>
</gene>
<proteinExistence type="predicted"/>
<protein>
    <submittedName>
        <fullName evidence="1">Uncharacterized protein</fullName>
    </submittedName>
</protein>
<dbReference type="Proteomes" id="UP000559027">
    <property type="component" value="Unassembled WGS sequence"/>
</dbReference>
<reference evidence="1 2" key="1">
    <citation type="journal article" date="2020" name="ISME J.">
        <title>Uncovering the hidden diversity of litter-decomposition mechanisms in mushroom-forming fungi.</title>
        <authorList>
            <person name="Floudas D."/>
            <person name="Bentzer J."/>
            <person name="Ahren D."/>
            <person name="Johansson T."/>
            <person name="Persson P."/>
            <person name="Tunlid A."/>
        </authorList>
    </citation>
    <scope>NUCLEOTIDE SEQUENCE [LARGE SCALE GENOMIC DNA]</scope>
    <source>
        <strain evidence="1 2">CBS 146.42</strain>
    </source>
</reference>
<dbReference type="OrthoDB" id="3429912at2759"/>
<dbReference type="AlphaFoldDB" id="A0A8H5LI28"/>
<accession>A0A8H5LI28</accession>